<organism evidence="13 14">
    <name type="scientific">Sutterella parvirubra YIT 11816</name>
    <dbReference type="NCBI Taxonomy" id="762967"/>
    <lineage>
        <taxon>Bacteria</taxon>
        <taxon>Pseudomonadati</taxon>
        <taxon>Pseudomonadota</taxon>
        <taxon>Betaproteobacteria</taxon>
        <taxon>Burkholderiales</taxon>
        <taxon>Sutterellaceae</taxon>
        <taxon>Sutterella</taxon>
    </lineage>
</organism>
<dbReference type="PANTHER" id="PTHR34501:SF9">
    <property type="entry name" value="MAJOR OUTER MEMBRANE PROTEIN P.IA"/>
    <property type="match status" value="1"/>
</dbReference>
<name>H3KI62_9BURK</name>
<keyword evidence="4" id="KW-1134">Transmembrane beta strand</keyword>
<evidence type="ECO:0000256" key="9">
    <source>
        <dbReference type="ARBA" id="ARBA00023136"/>
    </source>
</evidence>
<keyword evidence="5" id="KW-0812">Transmembrane</keyword>
<comment type="caution">
    <text evidence="13">The sequence shown here is derived from an EMBL/GenBank/DDBJ whole genome shotgun (WGS) entry which is preliminary data.</text>
</comment>
<evidence type="ECO:0000256" key="6">
    <source>
        <dbReference type="ARBA" id="ARBA00022729"/>
    </source>
</evidence>
<keyword evidence="9" id="KW-0472">Membrane</keyword>
<dbReference type="STRING" id="762967.HMPREF9440_02464"/>
<keyword evidence="7" id="KW-0406">Ion transport</keyword>
<dbReference type="RefSeq" id="WP_008543896.1">
    <property type="nucleotide sequence ID" value="NZ_JH605019.1"/>
</dbReference>
<evidence type="ECO:0000313" key="14">
    <source>
        <dbReference type="Proteomes" id="UP000004956"/>
    </source>
</evidence>
<dbReference type="HOGENOM" id="CLU_038238_1_2_4"/>
<comment type="subunit">
    <text evidence="2">Homotrimer.</text>
</comment>
<keyword evidence="3" id="KW-0813">Transport</keyword>
<accession>H3KI62</accession>
<keyword evidence="8" id="KW-0626">Porin</keyword>
<evidence type="ECO:0000313" key="13">
    <source>
        <dbReference type="EMBL" id="EHY30202.1"/>
    </source>
</evidence>
<protein>
    <submittedName>
        <fullName evidence="13">Gram-negative porin</fullName>
    </submittedName>
</protein>
<keyword evidence="6 11" id="KW-0732">Signal</keyword>
<dbReference type="GO" id="GO:0046930">
    <property type="term" value="C:pore complex"/>
    <property type="evidence" value="ECO:0007669"/>
    <property type="project" value="UniProtKB-KW"/>
</dbReference>
<proteinExistence type="predicted"/>
<dbReference type="EMBL" id="AFBQ01000377">
    <property type="protein sequence ID" value="EHY30202.1"/>
    <property type="molecule type" value="Genomic_DNA"/>
</dbReference>
<dbReference type="InterPro" id="IPR033900">
    <property type="entry name" value="Gram_neg_porin_domain"/>
</dbReference>
<keyword evidence="14" id="KW-1185">Reference proteome</keyword>
<comment type="subcellular location">
    <subcellularLocation>
        <location evidence="1">Cell outer membrane</location>
        <topology evidence="1">Multi-pass membrane protein</topology>
    </subcellularLocation>
</comment>
<dbReference type="AlphaFoldDB" id="H3KI62"/>
<evidence type="ECO:0000256" key="3">
    <source>
        <dbReference type="ARBA" id="ARBA00022448"/>
    </source>
</evidence>
<sequence length="386" mass="40621">MFQKTILSTALLAGFAAVSFSAQAADVQLYGTVDYGFVYNHAKTTETGADSVKDDSFSMASGTNSASAFGLTGSEDLGNGLKVTFRLENGFEADSGSLSTEGTIFDREASLAVSGGFGSVYFGRMGAVVGDTGSVGFYSAQASALGTGWGDNITGHSAVFANFEDVRDNTVTYVSPEFAGGFVYAQYAFGENGKELKSGTDRYAAIGAQWQVGPVGIGALVDWTNKDASKLDATDTASVDDAFTYNLSGSYDFGVAQAFLAVQYFQDAADAAGIIGDFGKERQVTKYDTMTGWGVHVGTAFAALGGDFKVGIGYMDAQIDHDGKDTGYDAKAWTASVGYEYGLSERTTLYCGAGYRDRKVDGVRSDGNYKLQQKSFDVAAGLVHNF</sequence>
<evidence type="ECO:0000256" key="4">
    <source>
        <dbReference type="ARBA" id="ARBA00022452"/>
    </source>
</evidence>
<dbReference type="InterPro" id="IPR050298">
    <property type="entry name" value="Gram-neg_bact_OMP"/>
</dbReference>
<dbReference type="PRINTS" id="PR00184">
    <property type="entry name" value="NEISSPPORIN"/>
</dbReference>
<dbReference type="GO" id="GO:0015288">
    <property type="term" value="F:porin activity"/>
    <property type="evidence" value="ECO:0007669"/>
    <property type="project" value="UniProtKB-KW"/>
</dbReference>
<dbReference type="InterPro" id="IPR023614">
    <property type="entry name" value="Porin_dom_sf"/>
</dbReference>
<evidence type="ECO:0000256" key="11">
    <source>
        <dbReference type="SAM" id="SignalP"/>
    </source>
</evidence>
<dbReference type="PANTHER" id="PTHR34501">
    <property type="entry name" value="PROTEIN YDDL-RELATED"/>
    <property type="match status" value="1"/>
</dbReference>
<reference evidence="13 14" key="1">
    <citation type="submission" date="2011-11" db="EMBL/GenBank/DDBJ databases">
        <authorList>
            <person name="Weinstock G."/>
            <person name="Sodergren E."/>
            <person name="Clifton S."/>
            <person name="Fulton L."/>
            <person name="Fulton B."/>
            <person name="Courtney L."/>
            <person name="Fronick C."/>
            <person name="Harrison M."/>
            <person name="Strong C."/>
            <person name="Farmer C."/>
            <person name="Delahaunty K."/>
            <person name="Markovic C."/>
            <person name="Hall O."/>
            <person name="Minx P."/>
            <person name="Tomlinson C."/>
            <person name="Mitreva M."/>
            <person name="Hou S."/>
            <person name="Chen J."/>
            <person name="Wollam A."/>
            <person name="Pepin K.H."/>
            <person name="Johnson M."/>
            <person name="Bhonagiri V."/>
            <person name="Zhang X."/>
            <person name="Suruliraj S."/>
            <person name="Warren W."/>
            <person name="Chinwalla A."/>
            <person name="Mardis E.R."/>
            <person name="Wilson R.K."/>
        </authorList>
    </citation>
    <scope>NUCLEOTIDE SEQUENCE [LARGE SCALE GENOMIC DNA]</scope>
    <source>
        <strain evidence="13 14">YIT 11816</strain>
    </source>
</reference>
<dbReference type="GO" id="GO:0009279">
    <property type="term" value="C:cell outer membrane"/>
    <property type="evidence" value="ECO:0007669"/>
    <property type="project" value="UniProtKB-SubCell"/>
</dbReference>
<keyword evidence="10" id="KW-0998">Cell outer membrane</keyword>
<evidence type="ECO:0000256" key="1">
    <source>
        <dbReference type="ARBA" id="ARBA00004571"/>
    </source>
</evidence>
<dbReference type="InterPro" id="IPR002299">
    <property type="entry name" value="Porin_Neis"/>
</dbReference>
<evidence type="ECO:0000256" key="10">
    <source>
        <dbReference type="ARBA" id="ARBA00023237"/>
    </source>
</evidence>
<dbReference type="CDD" id="cd00342">
    <property type="entry name" value="gram_neg_porins"/>
    <property type="match status" value="1"/>
</dbReference>
<evidence type="ECO:0000256" key="5">
    <source>
        <dbReference type="ARBA" id="ARBA00022692"/>
    </source>
</evidence>
<dbReference type="Pfam" id="PF13609">
    <property type="entry name" value="Porin_4"/>
    <property type="match status" value="1"/>
</dbReference>
<feature type="domain" description="Porin" evidence="12">
    <location>
        <begin position="10"/>
        <end position="359"/>
    </location>
</feature>
<evidence type="ECO:0000256" key="7">
    <source>
        <dbReference type="ARBA" id="ARBA00023065"/>
    </source>
</evidence>
<gene>
    <name evidence="13" type="ORF">HMPREF9440_02464</name>
</gene>
<dbReference type="Gene3D" id="2.40.160.10">
    <property type="entry name" value="Porin"/>
    <property type="match status" value="1"/>
</dbReference>
<dbReference type="OrthoDB" id="8982743at2"/>
<dbReference type="GO" id="GO:0006811">
    <property type="term" value="P:monoatomic ion transport"/>
    <property type="evidence" value="ECO:0007669"/>
    <property type="project" value="UniProtKB-KW"/>
</dbReference>
<dbReference type="SUPFAM" id="SSF56935">
    <property type="entry name" value="Porins"/>
    <property type="match status" value="1"/>
</dbReference>
<evidence type="ECO:0000256" key="8">
    <source>
        <dbReference type="ARBA" id="ARBA00023114"/>
    </source>
</evidence>
<dbReference type="Proteomes" id="UP000004956">
    <property type="component" value="Unassembled WGS sequence"/>
</dbReference>
<dbReference type="PATRIC" id="fig|762967.3.peg.1940"/>
<feature type="signal peptide" evidence="11">
    <location>
        <begin position="1"/>
        <end position="24"/>
    </location>
</feature>
<evidence type="ECO:0000256" key="2">
    <source>
        <dbReference type="ARBA" id="ARBA00011233"/>
    </source>
</evidence>
<evidence type="ECO:0000259" key="12">
    <source>
        <dbReference type="Pfam" id="PF13609"/>
    </source>
</evidence>
<feature type="chain" id="PRO_5003589038" evidence="11">
    <location>
        <begin position="25"/>
        <end position="386"/>
    </location>
</feature>